<dbReference type="GO" id="GO:0051301">
    <property type="term" value="P:cell division"/>
    <property type="evidence" value="ECO:0007669"/>
    <property type="project" value="UniProtKB-KW"/>
</dbReference>
<dbReference type="RefSeq" id="WP_160624269.1">
    <property type="nucleotide sequence ID" value="NZ_WUUQ01000001.1"/>
</dbReference>
<comment type="subcellular location">
    <subcellularLocation>
        <location evidence="1">Cell membrane</location>
        <topology evidence="1">Multi-pass membrane protein</topology>
    </subcellularLocation>
</comment>
<evidence type="ECO:0000256" key="3">
    <source>
        <dbReference type="ARBA" id="ARBA00021907"/>
    </source>
</evidence>
<evidence type="ECO:0000256" key="2">
    <source>
        <dbReference type="ARBA" id="ARBA00007379"/>
    </source>
</evidence>
<accession>A0A6N8U896</accession>
<keyword evidence="15" id="KW-1185">Reference proteome</keyword>
<keyword evidence="7 11" id="KW-1133">Transmembrane helix</keyword>
<dbReference type="InterPro" id="IPR004513">
    <property type="entry name" value="FtsX"/>
</dbReference>
<dbReference type="Pfam" id="PF02687">
    <property type="entry name" value="FtsX"/>
    <property type="match status" value="1"/>
</dbReference>
<comment type="function">
    <text evidence="10">Part of the ABC transporter FtsEX involved in asymmetric cellular division facilitating the initiation of sporulation.</text>
</comment>
<feature type="transmembrane region" description="Helical" evidence="11">
    <location>
        <begin position="174"/>
        <end position="194"/>
    </location>
</feature>
<protein>
    <recommendedName>
        <fullName evidence="3 10">Cell division protein FtsX</fullName>
    </recommendedName>
</protein>
<dbReference type="Gene3D" id="3.30.70.3040">
    <property type="match status" value="1"/>
</dbReference>
<dbReference type="EMBL" id="WUUQ01000001">
    <property type="protein sequence ID" value="MXQ72789.1"/>
    <property type="molecule type" value="Genomic_DNA"/>
</dbReference>
<comment type="caution">
    <text evidence="14">The sequence shown here is derived from an EMBL/GenBank/DDBJ whole genome shotgun (WGS) entry which is preliminary data.</text>
</comment>
<evidence type="ECO:0000256" key="7">
    <source>
        <dbReference type="ARBA" id="ARBA00022989"/>
    </source>
</evidence>
<gene>
    <name evidence="14" type="ORF">GSF08_02360</name>
</gene>
<dbReference type="AlphaFoldDB" id="A0A6N8U896"/>
<evidence type="ECO:0000313" key="14">
    <source>
        <dbReference type="EMBL" id="MXQ72789.1"/>
    </source>
</evidence>
<evidence type="ECO:0000256" key="8">
    <source>
        <dbReference type="ARBA" id="ARBA00023136"/>
    </source>
</evidence>
<evidence type="ECO:0000256" key="11">
    <source>
        <dbReference type="SAM" id="Phobius"/>
    </source>
</evidence>
<dbReference type="PANTHER" id="PTHR47755">
    <property type="entry name" value="CELL DIVISION PROTEIN FTSX"/>
    <property type="match status" value="1"/>
</dbReference>
<feature type="domain" description="ABC3 transporter permease C-terminal" evidence="12">
    <location>
        <begin position="177"/>
        <end position="298"/>
    </location>
</feature>
<sequence length="301" mass="33536">MINFIKSLPYHFKTAVKSFGRHLAMSMSAASAVTVTLSLVGVFMLLAANVSSFTTNVESGIKIRVTIDPITTKEERSSLKTQILSIDGVDKVTFSSKENELKEFVKEKGDIWDIYKGDGNPLRDAYIVDVKEAKKSDIKNISDTIKKLDKVEKTFYGGDSVNDMIDVFTAIRNGGAVFIAALAVLTVFLIQNTIKMTIYARNREISIMRNVGATNWFIKTPFMIEGMFIGLIGSIMPMMLTYFGYRYLYHSMGGKFFTNMFALQSVNSLALSICGALLLFGVIVGMIGSFLSVTKYLKWKR</sequence>
<comment type="similarity">
    <text evidence="2 10">Belongs to the ABC-4 integral membrane protein family. FtsX subfamily.</text>
</comment>
<evidence type="ECO:0000256" key="1">
    <source>
        <dbReference type="ARBA" id="ARBA00004651"/>
    </source>
</evidence>
<evidence type="ECO:0000256" key="10">
    <source>
        <dbReference type="PIRNR" id="PIRNR003097"/>
    </source>
</evidence>
<feature type="transmembrane region" description="Helical" evidence="11">
    <location>
        <begin position="228"/>
        <end position="249"/>
    </location>
</feature>
<reference evidence="14 15" key="1">
    <citation type="submission" date="2019-12" db="EMBL/GenBank/DDBJ databases">
        <authorList>
            <person name="Yang R."/>
        </authorList>
    </citation>
    <scope>NUCLEOTIDE SEQUENCE [LARGE SCALE GENOMIC DNA]</scope>
    <source>
        <strain evidence="14 15">DONG20-135</strain>
    </source>
</reference>
<name>A0A6N8U896_9FIRM</name>
<evidence type="ECO:0000259" key="13">
    <source>
        <dbReference type="Pfam" id="PF18075"/>
    </source>
</evidence>
<dbReference type="Pfam" id="PF18075">
    <property type="entry name" value="FtsX_ECD"/>
    <property type="match status" value="1"/>
</dbReference>
<dbReference type="InterPro" id="IPR040690">
    <property type="entry name" value="FtsX_ECD"/>
</dbReference>
<evidence type="ECO:0000256" key="6">
    <source>
        <dbReference type="ARBA" id="ARBA00022692"/>
    </source>
</evidence>
<feature type="transmembrane region" description="Helical" evidence="11">
    <location>
        <begin position="269"/>
        <end position="293"/>
    </location>
</feature>
<feature type="domain" description="FtsX extracellular" evidence="13">
    <location>
        <begin position="62"/>
        <end position="153"/>
    </location>
</feature>
<dbReference type="PANTHER" id="PTHR47755:SF1">
    <property type="entry name" value="CELL DIVISION PROTEIN FTSX"/>
    <property type="match status" value="1"/>
</dbReference>
<dbReference type="InterPro" id="IPR058204">
    <property type="entry name" value="FtsX_firmicutes-type"/>
</dbReference>
<keyword evidence="6 11" id="KW-0812">Transmembrane</keyword>
<evidence type="ECO:0000256" key="5">
    <source>
        <dbReference type="ARBA" id="ARBA00022618"/>
    </source>
</evidence>
<dbReference type="InterPro" id="IPR003838">
    <property type="entry name" value="ABC3_permease_C"/>
</dbReference>
<keyword evidence="4 10" id="KW-1003">Cell membrane</keyword>
<keyword evidence="9 10" id="KW-0131">Cell cycle</keyword>
<dbReference type="NCBIfam" id="NF038347">
    <property type="entry name" value="FtsX_Gpos"/>
    <property type="match status" value="1"/>
</dbReference>
<evidence type="ECO:0000313" key="15">
    <source>
        <dbReference type="Proteomes" id="UP000434036"/>
    </source>
</evidence>
<dbReference type="Proteomes" id="UP000434036">
    <property type="component" value="Unassembled WGS sequence"/>
</dbReference>
<proteinExistence type="inferred from homology"/>
<organism evidence="14 15">
    <name type="scientific">Copranaerobaculum intestinale</name>
    <dbReference type="NCBI Taxonomy" id="2692629"/>
    <lineage>
        <taxon>Bacteria</taxon>
        <taxon>Bacillati</taxon>
        <taxon>Bacillota</taxon>
        <taxon>Erysipelotrichia</taxon>
        <taxon>Erysipelotrichales</taxon>
        <taxon>Erysipelotrichaceae</taxon>
        <taxon>Copranaerobaculum</taxon>
    </lineage>
</organism>
<keyword evidence="8 10" id="KW-0472">Membrane</keyword>
<dbReference type="GO" id="GO:0005886">
    <property type="term" value="C:plasma membrane"/>
    <property type="evidence" value="ECO:0007669"/>
    <property type="project" value="UniProtKB-SubCell"/>
</dbReference>
<evidence type="ECO:0000259" key="12">
    <source>
        <dbReference type="Pfam" id="PF02687"/>
    </source>
</evidence>
<keyword evidence="5 10" id="KW-0132">Cell division</keyword>
<evidence type="ECO:0000256" key="9">
    <source>
        <dbReference type="ARBA" id="ARBA00023306"/>
    </source>
</evidence>
<reference evidence="14 15" key="2">
    <citation type="submission" date="2020-01" db="EMBL/GenBank/DDBJ databases">
        <title>Clostridiaceae sp. nov. isolated from the gut of human by culturomics.</title>
        <authorList>
            <person name="Chang Y."/>
        </authorList>
    </citation>
    <scope>NUCLEOTIDE SEQUENCE [LARGE SCALE GENOMIC DNA]</scope>
    <source>
        <strain evidence="14 15">DONG20-135</strain>
    </source>
</reference>
<evidence type="ECO:0000256" key="4">
    <source>
        <dbReference type="ARBA" id="ARBA00022475"/>
    </source>
</evidence>
<dbReference type="PIRSF" id="PIRSF003097">
    <property type="entry name" value="FtsX"/>
    <property type="match status" value="1"/>
</dbReference>